<dbReference type="Proteomes" id="UP000325933">
    <property type="component" value="Unassembled WGS sequence"/>
</dbReference>
<dbReference type="Gene3D" id="3.60.21.10">
    <property type="match status" value="1"/>
</dbReference>
<evidence type="ECO:0000313" key="5">
    <source>
        <dbReference type="EMBL" id="KAA9011504.1"/>
    </source>
</evidence>
<comment type="caution">
    <text evidence="6">The sequence shown here is derived from an EMBL/GenBank/DDBJ whole genome shotgun (WGS) entry which is preliminary data.</text>
</comment>
<evidence type="ECO:0000313" key="6">
    <source>
        <dbReference type="EMBL" id="KAA9023753.1"/>
    </source>
</evidence>
<dbReference type="EMBL" id="VYQB01000033">
    <property type="protein sequence ID" value="KAA9011504.1"/>
    <property type="molecule type" value="Genomic_DNA"/>
</dbReference>
<organism evidence="6 7">
    <name type="scientific">Sphingobium limneticum</name>
    <dbReference type="NCBI Taxonomy" id="1007511"/>
    <lineage>
        <taxon>Bacteria</taxon>
        <taxon>Pseudomonadati</taxon>
        <taxon>Pseudomonadota</taxon>
        <taxon>Alphaproteobacteria</taxon>
        <taxon>Sphingomonadales</taxon>
        <taxon>Sphingomonadaceae</taxon>
        <taxon>Sphingobium</taxon>
    </lineage>
</organism>
<keyword evidence="2" id="KW-0378">Hydrolase</keyword>
<name>A0A5J5HPU9_9SPHN</name>
<reference evidence="7 8" key="1">
    <citation type="submission" date="2019-09" db="EMBL/GenBank/DDBJ databases">
        <authorList>
            <person name="Feng G."/>
        </authorList>
    </citation>
    <scope>NUCLEOTIDE SEQUENCE [LARGE SCALE GENOMIC DNA]</scope>
    <source>
        <strain evidence="6 7">KACC 19283</strain>
        <strain evidence="5 8">KACC 19284</strain>
    </source>
</reference>
<dbReference type="PANTHER" id="PTHR31302:SF31">
    <property type="entry name" value="PHOSPHODIESTERASE YAEI"/>
    <property type="match status" value="1"/>
</dbReference>
<keyword evidence="3" id="KW-1133">Transmembrane helix</keyword>
<protein>
    <submittedName>
        <fullName evidence="6">Metallophosphoesterase</fullName>
    </submittedName>
</protein>
<gene>
    <name evidence="6" type="ORF">F4U95_23075</name>
    <name evidence="5" type="ORF">F4U96_23020</name>
</gene>
<keyword evidence="1" id="KW-0479">Metal-binding</keyword>
<keyword evidence="3" id="KW-0472">Membrane</keyword>
<evidence type="ECO:0000256" key="3">
    <source>
        <dbReference type="SAM" id="Phobius"/>
    </source>
</evidence>
<dbReference type="AlphaFoldDB" id="A0A5J5HPU9"/>
<evidence type="ECO:0000313" key="8">
    <source>
        <dbReference type="Proteomes" id="UP000326364"/>
    </source>
</evidence>
<evidence type="ECO:0000259" key="4">
    <source>
        <dbReference type="Pfam" id="PF00149"/>
    </source>
</evidence>
<feature type="transmembrane region" description="Helical" evidence="3">
    <location>
        <begin position="61"/>
        <end position="82"/>
    </location>
</feature>
<dbReference type="GO" id="GO:0046872">
    <property type="term" value="F:metal ion binding"/>
    <property type="evidence" value="ECO:0007669"/>
    <property type="project" value="UniProtKB-KW"/>
</dbReference>
<keyword evidence="8" id="KW-1185">Reference proteome</keyword>
<dbReference type="GO" id="GO:0016020">
    <property type="term" value="C:membrane"/>
    <property type="evidence" value="ECO:0007669"/>
    <property type="project" value="GOC"/>
</dbReference>
<dbReference type="InterPro" id="IPR051158">
    <property type="entry name" value="Metallophosphoesterase_sf"/>
</dbReference>
<accession>A0A5J5HPU9</accession>
<dbReference type="SUPFAM" id="SSF56300">
    <property type="entry name" value="Metallo-dependent phosphatases"/>
    <property type="match status" value="1"/>
</dbReference>
<dbReference type="Pfam" id="PF00149">
    <property type="entry name" value="Metallophos"/>
    <property type="match status" value="1"/>
</dbReference>
<dbReference type="GO" id="GO:0009245">
    <property type="term" value="P:lipid A biosynthetic process"/>
    <property type="evidence" value="ECO:0007669"/>
    <property type="project" value="TreeGrafter"/>
</dbReference>
<feature type="transmembrane region" description="Helical" evidence="3">
    <location>
        <begin position="103"/>
        <end position="123"/>
    </location>
</feature>
<evidence type="ECO:0000256" key="1">
    <source>
        <dbReference type="ARBA" id="ARBA00022723"/>
    </source>
</evidence>
<proteinExistence type="predicted"/>
<dbReference type="PANTHER" id="PTHR31302">
    <property type="entry name" value="TRANSMEMBRANE PROTEIN WITH METALLOPHOSPHOESTERASE DOMAIN-RELATED"/>
    <property type="match status" value="1"/>
</dbReference>
<evidence type="ECO:0000313" key="7">
    <source>
        <dbReference type="Proteomes" id="UP000325933"/>
    </source>
</evidence>
<dbReference type="InterPro" id="IPR029052">
    <property type="entry name" value="Metallo-depent_PP-like"/>
</dbReference>
<dbReference type="EMBL" id="VYQA01000033">
    <property type="protein sequence ID" value="KAA9023753.1"/>
    <property type="molecule type" value="Genomic_DNA"/>
</dbReference>
<dbReference type="InterPro" id="IPR004843">
    <property type="entry name" value="Calcineurin-like_PHP"/>
</dbReference>
<dbReference type="CDD" id="cd07385">
    <property type="entry name" value="MPP_YkuE_C"/>
    <property type="match status" value="1"/>
</dbReference>
<dbReference type="GO" id="GO:0008758">
    <property type="term" value="F:UDP-2,3-diacylglucosamine hydrolase activity"/>
    <property type="evidence" value="ECO:0007669"/>
    <property type="project" value="TreeGrafter"/>
</dbReference>
<keyword evidence="3" id="KW-0812">Transmembrane</keyword>
<sequence length="372" mass="39835">MFHLIFALPAILVITQFLWPMALPLLAKILVAALMLAASQFQFWSKLSSGSVFAPEFPRSVVILFNWASGSILFLALMQLLLSAGYLGVWMASGNAPAVPETLRYAMAGASGLLGAIGVLNAVRVPPLKDVDLLIRDLPSQYEGYTILQLTDLHISRLFPASWTGKVVDRANALAVDLVVVTGDVIDGSLAMRRADVAPLARLEAKDGIYMSPGNHEYFLGFREWMQHFSEMGMRILGNAHAILERGGARLMLAGVTDRSAPATGQPRPDLAAALAGGPDGVPIILLDHQPGGAHRAAARGIAAQLSGHTHGGMMPGLAWLVARGNAGFVSGLYDVDGMTLYVNNGTGIWPGFALRLRRPCELTRLTLRRAP</sequence>
<dbReference type="Proteomes" id="UP000326364">
    <property type="component" value="Unassembled WGS sequence"/>
</dbReference>
<feature type="domain" description="Calcineurin-like phosphoesterase" evidence="4">
    <location>
        <begin position="146"/>
        <end position="312"/>
    </location>
</feature>
<evidence type="ECO:0000256" key="2">
    <source>
        <dbReference type="ARBA" id="ARBA00022801"/>
    </source>
</evidence>